<dbReference type="AlphaFoldDB" id="A0A494REL7"/>
<dbReference type="PANTHER" id="PTHR43499:SF1">
    <property type="entry name" value="ABC TRANSPORTER I FAMILY MEMBER 1"/>
    <property type="match status" value="1"/>
</dbReference>
<evidence type="ECO:0000256" key="3">
    <source>
        <dbReference type="ARBA" id="ARBA00022748"/>
    </source>
</evidence>
<dbReference type="PANTHER" id="PTHR43499">
    <property type="entry name" value="ABC TRANSPORTER I FAMILY MEMBER 1"/>
    <property type="match status" value="1"/>
</dbReference>
<protein>
    <submittedName>
        <fullName evidence="8">Heme ABC exporter ATP-binding protein CcmA</fullName>
        <ecNumber evidence="8">3.6.3.41</ecNumber>
    </submittedName>
</protein>
<accession>A0A494REL7</accession>
<dbReference type="Proteomes" id="UP000276984">
    <property type="component" value="Chromosome"/>
</dbReference>
<dbReference type="Pfam" id="PF00005">
    <property type="entry name" value="ABC_tran"/>
    <property type="match status" value="1"/>
</dbReference>
<dbReference type="EMBL" id="CP032707">
    <property type="protein sequence ID" value="AYG94621.1"/>
    <property type="molecule type" value="Genomic_DNA"/>
</dbReference>
<feature type="domain" description="ABC transporter" evidence="7">
    <location>
        <begin position="5"/>
        <end position="206"/>
    </location>
</feature>
<dbReference type="Gene3D" id="3.40.50.300">
    <property type="entry name" value="P-loop containing nucleotide triphosphate hydrolases"/>
    <property type="match status" value="1"/>
</dbReference>
<dbReference type="InterPro" id="IPR017871">
    <property type="entry name" value="ABC_transporter-like_CS"/>
</dbReference>
<keyword evidence="3" id="KW-0201">Cytochrome c-type biogenesis</keyword>
<evidence type="ECO:0000256" key="5">
    <source>
        <dbReference type="ARBA" id="ARBA00022967"/>
    </source>
</evidence>
<keyword evidence="6" id="KW-0472">Membrane</keyword>
<evidence type="ECO:0000313" key="8">
    <source>
        <dbReference type="EMBL" id="AYG94621.1"/>
    </source>
</evidence>
<dbReference type="PROSITE" id="PS50893">
    <property type="entry name" value="ABC_TRANSPORTER_2"/>
    <property type="match status" value="1"/>
</dbReference>
<evidence type="ECO:0000256" key="1">
    <source>
        <dbReference type="ARBA" id="ARBA00022448"/>
    </source>
</evidence>
<dbReference type="OrthoDB" id="9800654at2"/>
<dbReference type="InterPro" id="IPR005895">
    <property type="entry name" value="ABC_transptr_haem_export_CcmA"/>
</dbReference>
<evidence type="ECO:0000259" key="7">
    <source>
        <dbReference type="PROSITE" id="PS50893"/>
    </source>
</evidence>
<dbReference type="NCBIfam" id="TIGR01189">
    <property type="entry name" value="ccmA"/>
    <property type="match status" value="1"/>
</dbReference>
<dbReference type="GO" id="GO:0022857">
    <property type="term" value="F:transmembrane transporter activity"/>
    <property type="evidence" value="ECO:0007669"/>
    <property type="project" value="InterPro"/>
</dbReference>
<dbReference type="PROSITE" id="PS00211">
    <property type="entry name" value="ABC_TRANSPORTER_1"/>
    <property type="match status" value="1"/>
</dbReference>
<keyword evidence="1" id="KW-0813">Transport</keyword>
<dbReference type="SMART" id="SM00382">
    <property type="entry name" value="AAA"/>
    <property type="match status" value="1"/>
</dbReference>
<evidence type="ECO:0000256" key="4">
    <source>
        <dbReference type="ARBA" id="ARBA00022840"/>
    </source>
</evidence>
<organism evidence="8 9">
    <name type="scientific">Brevundimonas naejangsanensis</name>
    <dbReference type="NCBI Taxonomy" id="588932"/>
    <lineage>
        <taxon>Bacteria</taxon>
        <taxon>Pseudomonadati</taxon>
        <taxon>Pseudomonadota</taxon>
        <taxon>Alphaproteobacteria</taxon>
        <taxon>Caulobacterales</taxon>
        <taxon>Caulobacteraceae</taxon>
        <taxon>Brevundimonas</taxon>
    </lineage>
</organism>
<gene>
    <name evidence="8" type="primary">ccmA</name>
    <name evidence="8" type="ORF">D8I30_05075</name>
</gene>
<dbReference type="GO" id="GO:0017004">
    <property type="term" value="P:cytochrome complex assembly"/>
    <property type="evidence" value="ECO:0007669"/>
    <property type="project" value="UniProtKB-KW"/>
</dbReference>
<keyword evidence="8" id="KW-0378">Hydrolase</keyword>
<dbReference type="RefSeq" id="WP_121481773.1">
    <property type="nucleotide sequence ID" value="NZ_CP032707.1"/>
</dbReference>
<name>A0A494REL7_9CAUL</name>
<keyword evidence="4 8" id="KW-0067">ATP-binding</keyword>
<evidence type="ECO:0000256" key="2">
    <source>
        <dbReference type="ARBA" id="ARBA00022741"/>
    </source>
</evidence>
<evidence type="ECO:0000256" key="6">
    <source>
        <dbReference type="ARBA" id="ARBA00023136"/>
    </source>
</evidence>
<dbReference type="InterPro" id="IPR027417">
    <property type="entry name" value="P-loop_NTPase"/>
</dbReference>
<keyword evidence="5" id="KW-1278">Translocase</keyword>
<evidence type="ECO:0000313" key="9">
    <source>
        <dbReference type="Proteomes" id="UP000276984"/>
    </source>
</evidence>
<dbReference type="GO" id="GO:0016887">
    <property type="term" value="F:ATP hydrolysis activity"/>
    <property type="evidence" value="ECO:0007669"/>
    <property type="project" value="InterPro"/>
</dbReference>
<dbReference type="SUPFAM" id="SSF52540">
    <property type="entry name" value="P-loop containing nucleoside triphosphate hydrolases"/>
    <property type="match status" value="1"/>
</dbReference>
<dbReference type="EC" id="3.6.3.41" evidence="8"/>
<sequence>MLIGVDIRSLTLSRGERRLFVGLTTGLSAGEAVALTGANGAGKTSLLRAVAGFIRPDAGSVAFRGADGEIEAETARRAALHLLGHHEGLKPQRTARQELGFQVEWLGGSTDALAAAVERLKLAPLLDLETRKLSAGQRRRLSLARLVAAPRALWLLDEPLAPLDEAWRGVAAELMAEHLAGGGLILAAVHDPLPVSARPLDLGATR</sequence>
<keyword evidence="2" id="KW-0547">Nucleotide-binding</keyword>
<dbReference type="InterPro" id="IPR003593">
    <property type="entry name" value="AAA+_ATPase"/>
</dbReference>
<dbReference type="InterPro" id="IPR003439">
    <property type="entry name" value="ABC_transporter-like_ATP-bd"/>
</dbReference>
<dbReference type="GO" id="GO:0005524">
    <property type="term" value="F:ATP binding"/>
    <property type="evidence" value="ECO:0007669"/>
    <property type="project" value="UniProtKB-KW"/>
</dbReference>
<reference evidence="8 9" key="1">
    <citation type="submission" date="2018-10" db="EMBL/GenBank/DDBJ databases">
        <title>Complete genome sequence of Brevundimonas naejangsanensis BRV3.</title>
        <authorList>
            <person name="Berrios L."/>
            <person name="Ely B."/>
        </authorList>
    </citation>
    <scope>NUCLEOTIDE SEQUENCE [LARGE SCALE GENOMIC DNA]</scope>
    <source>
        <strain evidence="8 9">BRV3</strain>
    </source>
</reference>
<keyword evidence="9" id="KW-1185">Reference proteome</keyword>
<proteinExistence type="predicted"/>